<dbReference type="Gene3D" id="3.10.100.10">
    <property type="entry name" value="Mannose-Binding Protein A, subunit A"/>
    <property type="match status" value="1"/>
</dbReference>
<dbReference type="InterPro" id="IPR003609">
    <property type="entry name" value="Pan_app"/>
</dbReference>
<dbReference type="SUPFAM" id="SSF56436">
    <property type="entry name" value="C-type lectin-like"/>
    <property type="match status" value="1"/>
</dbReference>
<accession>A0AAV2I5S0</accession>
<dbReference type="SMART" id="SM00034">
    <property type="entry name" value="CLECT"/>
    <property type="match status" value="1"/>
</dbReference>
<keyword evidence="5" id="KW-1185">Reference proteome</keyword>
<feature type="signal peptide" evidence="1">
    <location>
        <begin position="1"/>
        <end position="22"/>
    </location>
</feature>
<gene>
    <name evidence="4" type="ORF">GSLYS_00015065001</name>
</gene>
<proteinExistence type="predicted"/>
<comment type="caution">
    <text evidence="4">The sequence shown here is derived from an EMBL/GenBank/DDBJ whole genome shotgun (WGS) entry which is preliminary data.</text>
</comment>
<reference evidence="4 5" key="1">
    <citation type="submission" date="2024-04" db="EMBL/GenBank/DDBJ databases">
        <authorList>
            <consortium name="Genoscope - CEA"/>
            <person name="William W."/>
        </authorList>
    </citation>
    <scope>NUCLEOTIDE SEQUENCE [LARGE SCALE GENOMIC DNA]</scope>
</reference>
<evidence type="ECO:0000313" key="5">
    <source>
        <dbReference type="Proteomes" id="UP001497497"/>
    </source>
</evidence>
<organism evidence="4 5">
    <name type="scientific">Lymnaea stagnalis</name>
    <name type="common">Great pond snail</name>
    <name type="synonym">Helix stagnalis</name>
    <dbReference type="NCBI Taxonomy" id="6523"/>
    <lineage>
        <taxon>Eukaryota</taxon>
        <taxon>Metazoa</taxon>
        <taxon>Spiralia</taxon>
        <taxon>Lophotrochozoa</taxon>
        <taxon>Mollusca</taxon>
        <taxon>Gastropoda</taxon>
        <taxon>Heterobranchia</taxon>
        <taxon>Euthyneura</taxon>
        <taxon>Panpulmonata</taxon>
        <taxon>Hygrophila</taxon>
        <taxon>Lymnaeoidea</taxon>
        <taxon>Lymnaeidae</taxon>
        <taxon>Lymnaea</taxon>
    </lineage>
</organism>
<dbReference type="InterPro" id="IPR001304">
    <property type="entry name" value="C-type_lectin-like"/>
</dbReference>
<dbReference type="EMBL" id="CAXITT010000433">
    <property type="protein sequence ID" value="CAL1541459.1"/>
    <property type="molecule type" value="Genomic_DNA"/>
</dbReference>
<dbReference type="PROSITE" id="PS50041">
    <property type="entry name" value="C_TYPE_LECTIN_2"/>
    <property type="match status" value="1"/>
</dbReference>
<feature type="chain" id="PRO_5043976849" description="C-type lectin domain-containing protein" evidence="1">
    <location>
        <begin position="23"/>
        <end position="237"/>
    </location>
</feature>
<feature type="domain" description="Apple" evidence="3">
    <location>
        <begin position="141"/>
        <end position="226"/>
    </location>
</feature>
<name>A0AAV2I5S0_LYMST</name>
<dbReference type="InterPro" id="IPR016186">
    <property type="entry name" value="C-type_lectin-like/link_sf"/>
</dbReference>
<evidence type="ECO:0008006" key="6">
    <source>
        <dbReference type="Google" id="ProtNLM"/>
    </source>
</evidence>
<evidence type="ECO:0000256" key="1">
    <source>
        <dbReference type="SAM" id="SignalP"/>
    </source>
</evidence>
<dbReference type="Proteomes" id="UP001497497">
    <property type="component" value="Unassembled WGS sequence"/>
</dbReference>
<sequence>MEGPTKKAVVFLLSALIVLVTCRITASGQLFVLQDEPRNYSSASTKCKLLGYDGLALVDSNISMNNALSLVKNLDKNNQYWIGMHYSDSRGRHVWDSGTAVTWALWNSGEPDNLQEDKCVRIRTTQNLGTWTCAEKFMALCGYYNYTTTQFNIVKGKMPRDNSVGALWSGQVRSVLECVMYCIKDPTCQYSGFDRLLSKCTTWSAGFSVKSSTDDSPSADLLIRDVEIFIGQESKCV</sequence>
<dbReference type="InterPro" id="IPR016187">
    <property type="entry name" value="CTDL_fold"/>
</dbReference>
<feature type="domain" description="C-type lectin" evidence="2">
    <location>
        <begin position="26"/>
        <end position="142"/>
    </location>
</feature>
<evidence type="ECO:0000259" key="2">
    <source>
        <dbReference type="PROSITE" id="PS50041"/>
    </source>
</evidence>
<protein>
    <recommendedName>
        <fullName evidence="6">C-type lectin domain-containing protein</fullName>
    </recommendedName>
</protein>
<evidence type="ECO:0000313" key="4">
    <source>
        <dbReference type="EMBL" id="CAL1541459.1"/>
    </source>
</evidence>
<dbReference type="PROSITE" id="PS50948">
    <property type="entry name" value="PAN"/>
    <property type="match status" value="1"/>
</dbReference>
<keyword evidence="1" id="KW-0732">Signal</keyword>
<evidence type="ECO:0000259" key="3">
    <source>
        <dbReference type="PROSITE" id="PS50948"/>
    </source>
</evidence>
<dbReference type="AlphaFoldDB" id="A0AAV2I5S0"/>
<dbReference type="CDD" id="cd00037">
    <property type="entry name" value="CLECT"/>
    <property type="match status" value="1"/>
</dbReference>
<dbReference type="Pfam" id="PF00059">
    <property type="entry name" value="Lectin_C"/>
    <property type="match status" value="1"/>
</dbReference>
<feature type="non-terminal residue" evidence="4">
    <location>
        <position position="237"/>
    </location>
</feature>